<keyword evidence="5" id="KW-1185">Reference proteome</keyword>
<evidence type="ECO:0000313" key="5">
    <source>
        <dbReference type="Proteomes" id="UP001342314"/>
    </source>
</evidence>
<keyword evidence="1" id="KW-0904">Protein phosphatase</keyword>
<dbReference type="EC" id="3.1.3.16" evidence="1"/>
<evidence type="ECO:0000313" key="4">
    <source>
        <dbReference type="EMBL" id="GJN88308.1"/>
    </source>
</evidence>
<organism evidence="4 5">
    <name type="scientific">Rhodotorula paludigena</name>
    <dbReference type="NCBI Taxonomy" id="86838"/>
    <lineage>
        <taxon>Eukaryota</taxon>
        <taxon>Fungi</taxon>
        <taxon>Dikarya</taxon>
        <taxon>Basidiomycota</taxon>
        <taxon>Pucciniomycotina</taxon>
        <taxon>Microbotryomycetes</taxon>
        <taxon>Sporidiobolales</taxon>
        <taxon>Sporidiobolaceae</taxon>
        <taxon>Rhodotorula</taxon>
    </lineage>
</organism>
<dbReference type="AlphaFoldDB" id="A0AAV5GDD6"/>
<comment type="similarity">
    <text evidence="1">Belongs to the PP2C family.</text>
</comment>
<keyword evidence="1" id="KW-0460">Magnesium</keyword>
<sequence>MRVSRSPLHRLRQISRHLSPSPSPRSTSSSSSSRSLSSSSSPRSSAPTRPWIFTTATAFHGKPPYVPPPPPPPPPGTQPAAAAPPKRLAQGLAADHPLLRWRDEIVAGSGVPKEVGAGHDWFFVEGVPEWDGEGEGTKGVVLGVADGVGGWEDSGVDPSHFSQADVVCVMRGAGERTGGKQLKELLQGAYEDVLAEEGIIAGSSTACLLALDAETGMLHAANLGDSNFLVLRPQPATELPPTPPPSPTPEGETPPAPPTPTVSYRVVHEQQPQIHFFNAPRQLAKLPPGVSKQGAFDDQPRDADEVAFQLEDGDVVLVVTDGYSDNIWAEGETTRLLDLVRTKVDAASPRWSSASEVDAALASSIAQTAVNFARVVSYRRDVYTPFAAEARRWRVKGVGRGGKVDDVTVVCAVVRRGKVEEPVE</sequence>
<dbReference type="InterPro" id="IPR039123">
    <property type="entry name" value="PPTC7"/>
</dbReference>
<proteinExistence type="inferred from homology"/>
<feature type="compositionally biased region" description="Pro residues" evidence="2">
    <location>
        <begin position="64"/>
        <end position="77"/>
    </location>
</feature>
<dbReference type="GO" id="GO:0004722">
    <property type="term" value="F:protein serine/threonine phosphatase activity"/>
    <property type="evidence" value="ECO:0007669"/>
    <property type="project" value="UniProtKB-EC"/>
</dbReference>
<evidence type="ECO:0000259" key="3">
    <source>
        <dbReference type="PROSITE" id="PS51746"/>
    </source>
</evidence>
<comment type="cofactor">
    <cofactor evidence="1">
        <name>Mg(2+)</name>
        <dbReference type="ChEBI" id="CHEBI:18420"/>
    </cofactor>
</comment>
<dbReference type="EMBL" id="BQKY01000003">
    <property type="protein sequence ID" value="GJN88308.1"/>
    <property type="molecule type" value="Genomic_DNA"/>
</dbReference>
<dbReference type="SUPFAM" id="SSF81606">
    <property type="entry name" value="PP2C-like"/>
    <property type="match status" value="1"/>
</dbReference>
<keyword evidence="1" id="KW-0464">Manganese</keyword>
<feature type="domain" description="PPM-type phosphatase" evidence="3">
    <location>
        <begin position="121"/>
        <end position="414"/>
    </location>
</feature>
<dbReference type="Proteomes" id="UP001342314">
    <property type="component" value="Unassembled WGS sequence"/>
</dbReference>
<evidence type="ECO:0000256" key="2">
    <source>
        <dbReference type="SAM" id="MobiDB-lite"/>
    </source>
</evidence>
<gene>
    <name evidence="4" type="ORF">Rhopal_001273-T1</name>
</gene>
<dbReference type="PANTHER" id="PTHR12320">
    <property type="entry name" value="PROTEIN PHOSPHATASE 2C"/>
    <property type="match status" value="1"/>
</dbReference>
<keyword evidence="1" id="KW-0378">Hydrolase</keyword>
<dbReference type="GO" id="GO:0046872">
    <property type="term" value="F:metal ion binding"/>
    <property type="evidence" value="ECO:0007669"/>
    <property type="project" value="UniProtKB-UniRule"/>
</dbReference>
<comment type="cofactor">
    <cofactor evidence="1">
        <name>Mn(2+)</name>
        <dbReference type="ChEBI" id="CHEBI:29035"/>
    </cofactor>
</comment>
<feature type="region of interest" description="Disordered" evidence="2">
    <location>
        <begin position="1"/>
        <end position="86"/>
    </location>
</feature>
<comment type="catalytic activity">
    <reaction evidence="1">
        <text>O-phospho-L-threonyl-[protein] + H2O = L-threonyl-[protein] + phosphate</text>
        <dbReference type="Rhea" id="RHEA:47004"/>
        <dbReference type="Rhea" id="RHEA-COMP:11060"/>
        <dbReference type="Rhea" id="RHEA-COMP:11605"/>
        <dbReference type="ChEBI" id="CHEBI:15377"/>
        <dbReference type="ChEBI" id="CHEBI:30013"/>
        <dbReference type="ChEBI" id="CHEBI:43474"/>
        <dbReference type="ChEBI" id="CHEBI:61977"/>
        <dbReference type="EC" id="3.1.3.16"/>
    </reaction>
</comment>
<evidence type="ECO:0000256" key="1">
    <source>
        <dbReference type="RuleBase" id="RU366020"/>
    </source>
</evidence>
<accession>A0AAV5GDD6</accession>
<dbReference type="InterPro" id="IPR001932">
    <property type="entry name" value="PPM-type_phosphatase-like_dom"/>
</dbReference>
<feature type="region of interest" description="Disordered" evidence="2">
    <location>
        <begin position="233"/>
        <end position="262"/>
    </location>
</feature>
<protein>
    <recommendedName>
        <fullName evidence="1">Protein phosphatase</fullName>
        <ecNumber evidence="1">3.1.3.16</ecNumber>
    </recommendedName>
</protein>
<dbReference type="Gene3D" id="3.60.40.10">
    <property type="entry name" value="PPM-type phosphatase domain"/>
    <property type="match status" value="1"/>
</dbReference>
<dbReference type="PROSITE" id="PS51746">
    <property type="entry name" value="PPM_2"/>
    <property type="match status" value="1"/>
</dbReference>
<name>A0AAV5GDD6_9BASI</name>
<comment type="caution">
    <text evidence="4">The sequence shown here is derived from an EMBL/GenBank/DDBJ whole genome shotgun (WGS) entry which is preliminary data.</text>
</comment>
<keyword evidence="1" id="KW-0479">Metal-binding</keyword>
<feature type="compositionally biased region" description="Low complexity" evidence="2">
    <location>
        <begin position="16"/>
        <end position="50"/>
    </location>
</feature>
<reference evidence="4 5" key="1">
    <citation type="submission" date="2021-12" db="EMBL/GenBank/DDBJ databases">
        <title>High titer production of polyol ester of fatty acids by Rhodotorula paludigena BS15 towards product separation-free biomass refinery.</title>
        <authorList>
            <person name="Mano J."/>
            <person name="Ono H."/>
            <person name="Tanaka T."/>
            <person name="Naito K."/>
            <person name="Sushida H."/>
            <person name="Ike M."/>
            <person name="Tokuyasu K."/>
            <person name="Kitaoka M."/>
        </authorList>
    </citation>
    <scope>NUCLEOTIDE SEQUENCE [LARGE SCALE GENOMIC DNA]</scope>
    <source>
        <strain evidence="4 5">BS15</strain>
    </source>
</reference>
<dbReference type="PANTHER" id="PTHR12320:SF1">
    <property type="entry name" value="PROTEIN PHOSPHATASE PTC7 HOMOLOG"/>
    <property type="match status" value="1"/>
</dbReference>
<dbReference type="InterPro" id="IPR036457">
    <property type="entry name" value="PPM-type-like_dom_sf"/>
</dbReference>
<comment type="catalytic activity">
    <reaction evidence="1">
        <text>O-phospho-L-seryl-[protein] + H2O = L-seryl-[protein] + phosphate</text>
        <dbReference type="Rhea" id="RHEA:20629"/>
        <dbReference type="Rhea" id="RHEA-COMP:9863"/>
        <dbReference type="Rhea" id="RHEA-COMP:11604"/>
        <dbReference type="ChEBI" id="CHEBI:15377"/>
        <dbReference type="ChEBI" id="CHEBI:29999"/>
        <dbReference type="ChEBI" id="CHEBI:43474"/>
        <dbReference type="ChEBI" id="CHEBI:83421"/>
        <dbReference type="EC" id="3.1.3.16"/>
    </reaction>
</comment>
<feature type="compositionally biased region" description="Pro residues" evidence="2">
    <location>
        <begin position="238"/>
        <end position="260"/>
    </location>
</feature>